<accession>K1Q1E1</accession>
<dbReference type="HOGENOM" id="CLU_3052364_0_0_1"/>
<proteinExistence type="predicted"/>
<dbReference type="AlphaFoldDB" id="K1Q1E1"/>
<evidence type="ECO:0000313" key="1">
    <source>
        <dbReference type="EMBL" id="EKC27743.1"/>
    </source>
</evidence>
<protein>
    <submittedName>
        <fullName evidence="1">Uncharacterized protein</fullName>
    </submittedName>
</protein>
<gene>
    <name evidence="1" type="ORF">CGI_10007916</name>
</gene>
<dbReference type="InParanoid" id="K1Q1E1"/>
<organism evidence="1">
    <name type="scientific">Magallana gigas</name>
    <name type="common">Pacific oyster</name>
    <name type="synonym">Crassostrea gigas</name>
    <dbReference type="NCBI Taxonomy" id="29159"/>
    <lineage>
        <taxon>Eukaryota</taxon>
        <taxon>Metazoa</taxon>
        <taxon>Spiralia</taxon>
        <taxon>Lophotrochozoa</taxon>
        <taxon>Mollusca</taxon>
        <taxon>Bivalvia</taxon>
        <taxon>Autobranchia</taxon>
        <taxon>Pteriomorphia</taxon>
        <taxon>Ostreida</taxon>
        <taxon>Ostreoidea</taxon>
        <taxon>Ostreidae</taxon>
        <taxon>Magallana</taxon>
    </lineage>
</organism>
<reference evidence="1" key="1">
    <citation type="journal article" date="2012" name="Nature">
        <title>The oyster genome reveals stress adaptation and complexity of shell formation.</title>
        <authorList>
            <person name="Zhang G."/>
            <person name="Fang X."/>
            <person name="Guo X."/>
            <person name="Li L."/>
            <person name="Luo R."/>
            <person name="Xu F."/>
            <person name="Yang P."/>
            <person name="Zhang L."/>
            <person name="Wang X."/>
            <person name="Qi H."/>
            <person name="Xiong Z."/>
            <person name="Que H."/>
            <person name="Xie Y."/>
            <person name="Holland P.W."/>
            <person name="Paps J."/>
            <person name="Zhu Y."/>
            <person name="Wu F."/>
            <person name="Chen Y."/>
            <person name="Wang J."/>
            <person name="Peng C."/>
            <person name="Meng J."/>
            <person name="Yang L."/>
            <person name="Liu J."/>
            <person name="Wen B."/>
            <person name="Zhang N."/>
            <person name="Huang Z."/>
            <person name="Zhu Q."/>
            <person name="Feng Y."/>
            <person name="Mount A."/>
            <person name="Hedgecock D."/>
            <person name="Xu Z."/>
            <person name="Liu Y."/>
            <person name="Domazet-Loso T."/>
            <person name="Du Y."/>
            <person name="Sun X."/>
            <person name="Zhang S."/>
            <person name="Liu B."/>
            <person name="Cheng P."/>
            <person name="Jiang X."/>
            <person name="Li J."/>
            <person name="Fan D."/>
            <person name="Wang W."/>
            <person name="Fu W."/>
            <person name="Wang T."/>
            <person name="Wang B."/>
            <person name="Zhang J."/>
            <person name="Peng Z."/>
            <person name="Li Y."/>
            <person name="Li N."/>
            <person name="Wang J."/>
            <person name="Chen M."/>
            <person name="He Y."/>
            <person name="Tan F."/>
            <person name="Song X."/>
            <person name="Zheng Q."/>
            <person name="Huang R."/>
            <person name="Yang H."/>
            <person name="Du X."/>
            <person name="Chen L."/>
            <person name="Yang M."/>
            <person name="Gaffney P.M."/>
            <person name="Wang S."/>
            <person name="Luo L."/>
            <person name="She Z."/>
            <person name="Ming Y."/>
            <person name="Huang W."/>
            <person name="Zhang S."/>
            <person name="Huang B."/>
            <person name="Zhang Y."/>
            <person name="Qu T."/>
            <person name="Ni P."/>
            <person name="Miao G."/>
            <person name="Wang J."/>
            <person name="Wang Q."/>
            <person name="Steinberg C.E."/>
            <person name="Wang H."/>
            <person name="Li N."/>
            <person name="Qian L."/>
            <person name="Zhang G."/>
            <person name="Li Y."/>
            <person name="Yang H."/>
            <person name="Liu X."/>
            <person name="Wang J."/>
            <person name="Yin Y."/>
            <person name="Wang J."/>
        </authorList>
    </citation>
    <scope>NUCLEOTIDE SEQUENCE [LARGE SCALE GENOMIC DNA]</scope>
    <source>
        <strain evidence="1">05x7-T-G4-1.051#20</strain>
    </source>
</reference>
<dbReference type="EMBL" id="JH816958">
    <property type="protein sequence ID" value="EKC27743.1"/>
    <property type="molecule type" value="Genomic_DNA"/>
</dbReference>
<name>K1Q1E1_MAGGI</name>
<sequence>MPNFTAILVTNQCVNNAGTNIRRIRKPRTMKWFFTDNENDNFLKGNAVITQIKM</sequence>